<keyword evidence="7" id="KW-1185">Reference proteome</keyword>
<organism evidence="6 7">
    <name type="scientific">Leptobacterium flavescens</name>
    <dbReference type="NCBI Taxonomy" id="472055"/>
    <lineage>
        <taxon>Bacteria</taxon>
        <taxon>Pseudomonadati</taxon>
        <taxon>Bacteroidota</taxon>
        <taxon>Flavobacteriia</taxon>
        <taxon>Flavobacteriales</taxon>
        <taxon>Flavobacteriaceae</taxon>
        <taxon>Leptobacterium</taxon>
    </lineage>
</organism>
<dbReference type="Proteomes" id="UP000468581">
    <property type="component" value="Unassembled WGS sequence"/>
</dbReference>
<feature type="signal peptide" evidence="4">
    <location>
        <begin position="1"/>
        <end position="19"/>
    </location>
</feature>
<dbReference type="PROSITE" id="PS50005">
    <property type="entry name" value="TPR"/>
    <property type="match status" value="1"/>
</dbReference>
<evidence type="ECO:0000313" key="7">
    <source>
        <dbReference type="Proteomes" id="UP000468581"/>
    </source>
</evidence>
<feature type="repeat" description="TPR" evidence="1">
    <location>
        <begin position="228"/>
        <end position="261"/>
    </location>
</feature>
<keyword evidence="6" id="KW-0808">Transferase</keyword>
<dbReference type="RefSeq" id="WP_163605647.1">
    <property type="nucleotide sequence ID" value="NZ_JAABOO010000001.1"/>
</dbReference>
<dbReference type="Gene3D" id="1.25.40.10">
    <property type="entry name" value="Tetratricopeptide repeat domain"/>
    <property type="match status" value="3"/>
</dbReference>
<dbReference type="InterPro" id="IPR036890">
    <property type="entry name" value="HATPase_C_sf"/>
</dbReference>
<dbReference type="Gene3D" id="3.30.565.10">
    <property type="entry name" value="Histidine kinase-like ATPase, C-terminal domain"/>
    <property type="match status" value="1"/>
</dbReference>
<reference evidence="6 7" key="1">
    <citation type="submission" date="2020-01" db="EMBL/GenBank/DDBJ databases">
        <title>Leptobacterium flavescens.</title>
        <authorList>
            <person name="Wang G."/>
        </authorList>
    </citation>
    <scope>NUCLEOTIDE SEQUENCE [LARGE SCALE GENOMIC DNA]</scope>
    <source>
        <strain evidence="6 7">KCTC 22160</strain>
    </source>
</reference>
<dbReference type="SUPFAM" id="SSF48452">
    <property type="entry name" value="TPR-like"/>
    <property type="match status" value="2"/>
</dbReference>
<sequence>MKKIITYIFFVFLIGSLSAQENKDNVFRIYGSVKGKENRTPIPDVEVYVVGGQRTRTDFLGKFNLTASIGDEIVFRSPEFETVYYRIISSEEIDVLVEGYRSPSSQRLEKAAQIKKEHGQYLDSANTVKKQDIGKSLDFVERSLSVLGNAKEAQKRSLSFFTLGEIYFYWKQYDLAINSYLSSIDARSSLEARIQLGKAYYLNKQYTESNTIFEALKNERKLSSYQKITVHEGLGDALKELDKPEDALKNYQEALDLAQKNLVTPKITDLNSKIADVYARTNETGRAQNYFSNSLNLAQKENTVRSIQEKDKVADFYNDKSEYDKEIELRKSALEEVKKLKRNDNIGNVSKFSIRLDEDQKNDDNGNPDTEEKINAPVGLIRGDTITTQKLNYKIANAFIAQDKYEEAIPYLQESIAEADEVEDLIVKKDATRKLSEAYRTVGDYSKAQESYEDYVEQVEQLYIKKEQEISQLTRFSRDIANKQNRITSLEKDRQLSESKYNLALKDQELIKENNKRQRLIIYSLIFGILMIALVAFLFYRTTKQQKLANNLLALKSLRSQMNPHFIFNALNSVNNFIAKSDERSANRYLSEFSTLMRSVLENSEEDFIPLSRELELIELYTKLEHSRFAEKFEYEIKIDENVEIGQFEIPPMLLQPYIENAIWHGLRYKEDKGWLKIHFSQPDADHLRVEVEDNGVGRKQSVALKTENQKKQKSKGMSNIQKRIAILNDMYKDRIDVHVEDLNGDGTGTRVMLTLKKD</sequence>
<dbReference type="PANTHER" id="PTHR34220:SF7">
    <property type="entry name" value="SENSOR HISTIDINE KINASE YPDA"/>
    <property type="match status" value="1"/>
</dbReference>
<keyword evidence="2" id="KW-0175">Coiled coil</keyword>
<evidence type="ECO:0000256" key="1">
    <source>
        <dbReference type="PROSITE-ProRule" id="PRU00339"/>
    </source>
</evidence>
<dbReference type="InterPro" id="IPR010559">
    <property type="entry name" value="Sig_transdc_His_kin_internal"/>
</dbReference>
<dbReference type="GO" id="GO:0016020">
    <property type="term" value="C:membrane"/>
    <property type="evidence" value="ECO:0007669"/>
    <property type="project" value="InterPro"/>
</dbReference>
<feature type="domain" description="Signal transduction histidine kinase internal region" evidence="5">
    <location>
        <begin position="555"/>
        <end position="633"/>
    </location>
</feature>
<dbReference type="SUPFAM" id="SSF49464">
    <property type="entry name" value="Carboxypeptidase regulatory domain-like"/>
    <property type="match status" value="1"/>
</dbReference>
<dbReference type="Pfam" id="PF13181">
    <property type="entry name" value="TPR_8"/>
    <property type="match status" value="1"/>
</dbReference>
<dbReference type="SMART" id="SM00028">
    <property type="entry name" value="TPR"/>
    <property type="match status" value="4"/>
</dbReference>
<dbReference type="Pfam" id="PF06580">
    <property type="entry name" value="His_kinase"/>
    <property type="match status" value="1"/>
</dbReference>
<dbReference type="PANTHER" id="PTHR34220">
    <property type="entry name" value="SENSOR HISTIDINE KINASE YPDA"/>
    <property type="match status" value="1"/>
</dbReference>
<keyword evidence="3" id="KW-0812">Transmembrane</keyword>
<evidence type="ECO:0000259" key="5">
    <source>
        <dbReference type="Pfam" id="PF06580"/>
    </source>
</evidence>
<evidence type="ECO:0000256" key="3">
    <source>
        <dbReference type="SAM" id="Phobius"/>
    </source>
</evidence>
<feature type="coiled-coil region" evidence="2">
    <location>
        <begin position="473"/>
        <end position="500"/>
    </location>
</feature>
<dbReference type="GO" id="GO:0000155">
    <property type="term" value="F:phosphorelay sensor kinase activity"/>
    <property type="evidence" value="ECO:0007669"/>
    <property type="project" value="InterPro"/>
</dbReference>
<evidence type="ECO:0000313" key="6">
    <source>
        <dbReference type="EMBL" id="NER12633.1"/>
    </source>
</evidence>
<comment type="caution">
    <text evidence="6">The sequence shown here is derived from an EMBL/GenBank/DDBJ whole genome shotgun (WGS) entry which is preliminary data.</text>
</comment>
<feature type="chain" id="PRO_5026745968" evidence="4">
    <location>
        <begin position="20"/>
        <end position="759"/>
    </location>
</feature>
<keyword evidence="6" id="KW-0418">Kinase</keyword>
<keyword evidence="1" id="KW-0802">TPR repeat</keyword>
<keyword evidence="3" id="KW-0472">Membrane</keyword>
<keyword evidence="4" id="KW-0732">Signal</keyword>
<dbReference type="InterPro" id="IPR011990">
    <property type="entry name" value="TPR-like_helical_dom_sf"/>
</dbReference>
<proteinExistence type="predicted"/>
<dbReference type="SUPFAM" id="SSF55874">
    <property type="entry name" value="ATPase domain of HSP90 chaperone/DNA topoisomerase II/histidine kinase"/>
    <property type="match status" value="1"/>
</dbReference>
<protein>
    <submittedName>
        <fullName evidence="6">Sensor histidine kinase</fullName>
    </submittedName>
</protein>
<evidence type="ECO:0000256" key="2">
    <source>
        <dbReference type="SAM" id="Coils"/>
    </source>
</evidence>
<keyword evidence="3" id="KW-1133">Transmembrane helix</keyword>
<feature type="transmembrane region" description="Helical" evidence="3">
    <location>
        <begin position="520"/>
        <end position="540"/>
    </location>
</feature>
<dbReference type="EMBL" id="JAABOO010000001">
    <property type="protein sequence ID" value="NER12633.1"/>
    <property type="molecule type" value="Genomic_DNA"/>
</dbReference>
<dbReference type="InterPro" id="IPR008969">
    <property type="entry name" value="CarboxyPept-like_regulatory"/>
</dbReference>
<dbReference type="InterPro" id="IPR019734">
    <property type="entry name" value="TPR_rpt"/>
</dbReference>
<evidence type="ECO:0000256" key="4">
    <source>
        <dbReference type="SAM" id="SignalP"/>
    </source>
</evidence>
<accession>A0A6P0UNR7</accession>
<dbReference type="Pfam" id="PF13424">
    <property type="entry name" value="TPR_12"/>
    <property type="match status" value="1"/>
</dbReference>
<dbReference type="AlphaFoldDB" id="A0A6P0UNR7"/>
<gene>
    <name evidence="6" type="ORF">GWK08_04215</name>
</gene>
<name>A0A6P0UNR7_9FLAO</name>
<dbReference type="InterPro" id="IPR050640">
    <property type="entry name" value="Bact_2-comp_sensor_kinase"/>
</dbReference>